<dbReference type="PANTHER" id="PTHR43157">
    <property type="entry name" value="PHOSPHATIDYLINOSITOL-GLYCAN BIOSYNTHESIS CLASS F PROTEIN-RELATED"/>
    <property type="match status" value="1"/>
</dbReference>
<dbReference type="Pfam" id="PF00106">
    <property type="entry name" value="adh_short"/>
    <property type="match status" value="1"/>
</dbReference>
<protein>
    <submittedName>
        <fullName evidence="2">NAD-P-binding protein</fullName>
    </submittedName>
</protein>
<dbReference type="InterPro" id="IPR002347">
    <property type="entry name" value="SDR_fam"/>
</dbReference>
<dbReference type="InterPro" id="IPR036291">
    <property type="entry name" value="NAD(P)-bd_dom_sf"/>
</dbReference>
<accession>A0AAD6Y1V2</accession>
<dbReference type="GO" id="GO:0016491">
    <property type="term" value="F:oxidoreductase activity"/>
    <property type="evidence" value="ECO:0007669"/>
    <property type="project" value="UniProtKB-KW"/>
</dbReference>
<evidence type="ECO:0000313" key="3">
    <source>
        <dbReference type="Proteomes" id="UP001219525"/>
    </source>
</evidence>
<dbReference type="EMBL" id="JARJCW010000080">
    <property type="protein sequence ID" value="KAJ7197036.1"/>
    <property type="molecule type" value="Genomic_DNA"/>
</dbReference>
<reference evidence="2" key="1">
    <citation type="submission" date="2023-03" db="EMBL/GenBank/DDBJ databases">
        <title>Massive genome expansion in bonnet fungi (Mycena s.s.) driven by repeated elements and novel gene families across ecological guilds.</title>
        <authorList>
            <consortium name="Lawrence Berkeley National Laboratory"/>
            <person name="Harder C.B."/>
            <person name="Miyauchi S."/>
            <person name="Viragh M."/>
            <person name="Kuo A."/>
            <person name="Thoen E."/>
            <person name="Andreopoulos B."/>
            <person name="Lu D."/>
            <person name="Skrede I."/>
            <person name="Drula E."/>
            <person name="Henrissat B."/>
            <person name="Morin E."/>
            <person name="Kohler A."/>
            <person name="Barry K."/>
            <person name="LaButti K."/>
            <person name="Morin E."/>
            <person name="Salamov A."/>
            <person name="Lipzen A."/>
            <person name="Mereny Z."/>
            <person name="Hegedus B."/>
            <person name="Baldrian P."/>
            <person name="Stursova M."/>
            <person name="Weitz H."/>
            <person name="Taylor A."/>
            <person name="Grigoriev I.V."/>
            <person name="Nagy L.G."/>
            <person name="Martin F."/>
            <person name="Kauserud H."/>
        </authorList>
    </citation>
    <scope>NUCLEOTIDE SEQUENCE</scope>
    <source>
        <strain evidence="2">9144</strain>
    </source>
</reference>
<dbReference type="Gene3D" id="3.40.50.720">
    <property type="entry name" value="NAD(P)-binding Rossmann-like Domain"/>
    <property type="match status" value="1"/>
</dbReference>
<proteinExistence type="predicted"/>
<dbReference type="AlphaFoldDB" id="A0AAD6Y1V2"/>
<sequence>EDLIDLHGKVALVTGGNTGIGYATIQMLARKGAKVYMAARDEGRALAAIKQLESENISSGSVHWLKLELSDPRAAANAGKDFLEKEKRLDILGLSTPGPYKLDKDGLLDIMVINHFSHFAFTQTLLPLLEETAKEAGSDVRIVNVTSRAHEMVKPETFATREAFNKDYGETMNGYLSTYGNSKLANVLHVKALQKRFKAQSVSITCIAAHPGPIKTIGSDDFVASVPYVGWLLKKTIAPFYFGPWRKGAMTVAFAAAGKDVAEQKEKYEGAYLVPIAKIAKPSQFALDGRLATELYETTEKII</sequence>
<gene>
    <name evidence="2" type="ORF">GGX14DRAFT_671714</name>
</gene>
<evidence type="ECO:0000313" key="2">
    <source>
        <dbReference type="EMBL" id="KAJ7197036.1"/>
    </source>
</evidence>
<keyword evidence="1" id="KW-0560">Oxidoreductase</keyword>
<name>A0AAD6Y1V2_9AGAR</name>
<feature type="non-terminal residue" evidence="2">
    <location>
        <position position="1"/>
    </location>
</feature>
<evidence type="ECO:0000256" key="1">
    <source>
        <dbReference type="ARBA" id="ARBA00023002"/>
    </source>
</evidence>
<dbReference type="PANTHER" id="PTHR43157:SF31">
    <property type="entry name" value="PHOSPHATIDYLINOSITOL-GLYCAN BIOSYNTHESIS CLASS F PROTEIN"/>
    <property type="match status" value="1"/>
</dbReference>
<comment type="caution">
    <text evidence="2">The sequence shown here is derived from an EMBL/GenBank/DDBJ whole genome shotgun (WGS) entry which is preliminary data.</text>
</comment>
<dbReference type="Proteomes" id="UP001219525">
    <property type="component" value="Unassembled WGS sequence"/>
</dbReference>
<keyword evidence="3" id="KW-1185">Reference proteome</keyword>
<organism evidence="2 3">
    <name type="scientific">Mycena pura</name>
    <dbReference type="NCBI Taxonomy" id="153505"/>
    <lineage>
        <taxon>Eukaryota</taxon>
        <taxon>Fungi</taxon>
        <taxon>Dikarya</taxon>
        <taxon>Basidiomycota</taxon>
        <taxon>Agaricomycotina</taxon>
        <taxon>Agaricomycetes</taxon>
        <taxon>Agaricomycetidae</taxon>
        <taxon>Agaricales</taxon>
        <taxon>Marasmiineae</taxon>
        <taxon>Mycenaceae</taxon>
        <taxon>Mycena</taxon>
    </lineage>
</organism>
<feature type="non-terminal residue" evidence="2">
    <location>
        <position position="303"/>
    </location>
</feature>
<dbReference type="SUPFAM" id="SSF51735">
    <property type="entry name" value="NAD(P)-binding Rossmann-fold domains"/>
    <property type="match status" value="1"/>
</dbReference>